<protein>
    <submittedName>
        <fullName evidence="6">TetR/AcrR family transcriptional regulator</fullName>
    </submittedName>
</protein>
<evidence type="ECO:0000313" key="7">
    <source>
        <dbReference type="Proteomes" id="UP001549749"/>
    </source>
</evidence>
<dbReference type="PROSITE" id="PS50977">
    <property type="entry name" value="HTH_TETR_2"/>
    <property type="match status" value="1"/>
</dbReference>
<evidence type="ECO:0000259" key="5">
    <source>
        <dbReference type="PROSITE" id="PS50977"/>
    </source>
</evidence>
<proteinExistence type="predicted"/>
<dbReference type="PANTHER" id="PTHR47506">
    <property type="entry name" value="TRANSCRIPTIONAL REGULATORY PROTEIN"/>
    <property type="match status" value="1"/>
</dbReference>
<dbReference type="SUPFAM" id="SSF46689">
    <property type="entry name" value="Homeodomain-like"/>
    <property type="match status" value="1"/>
</dbReference>
<feature type="DNA-binding region" description="H-T-H motif" evidence="4">
    <location>
        <begin position="25"/>
        <end position="44"/>
    </location>
</feature>
<accession>A0ABV2T5C3</accession>
<keyword evidence="7" id="KW-1185">Reference proteome</keyword>
<feature type="domain" description="HTH tetR-type" evidence="5">
    <location>
        <begin position="2"/>
        <end position="62"/>
    </location>
</feature>
<sequence>MSDTKEKIVALADQLVRTKGYNAFSYKDISEPLSIKNAAIHYHFPAKGDLGIGVIEREIKKFNTNTNKWKHLPEDEQLNHLFEVFNTSSKKGVICLMGSLTPDYDTLPEAMQEKVQEMGNGILNWLSNCLENGRSKHLLHFEGAAYDRALLVISNLQSSLLLSRVLGRKTFTRISNQLLKDLR</sequence>
<dbReference type="Proteomes" id="UP001549749">
    <property type="component" value="Unassembled WGS sequence"/>
</dbReference>
<evidence type="ECO:0000256" key="3">
    <source>
        <dbReference type="ARBA" id="ARBA00023163"/>
    </source>
</evidence>
<keyword evidence="3" id="KW-0804">Transcription</keyword>
<dbReference type="PANTHER" id="PTHR47506:SF1">
    <property type="entry name" value="HTH-TYPE TRANSCRIPTIONAL REGULATOR YJDC"/>
    <property type="match status" value="1"/>
</dbReference>
<keyword evidence="1" id="KW-0805">Transcription regulation</keyword>
<dbReference type="Pfam" id="PF00440">
    <property type="entry name" value="TetR_N"/>
    <property type="match status" value="1"/>
</dbReference>
<dbReference type="InterPro" id="IPR009057">
    <property type="entry name" value="Homeodomain-like_sf"/>
</dbReference>
<reference evidence="6 7" key="1">
    <citation type="submission" date="2024-06" db="EMBL/GenBank/DDBJ databases">
        <title>Chitinophaga defluvii sp. nov., isolated from municipal sewage.</title>
        <authorList>
            <person name="Zhang L."/>
        </authorList>
    </citation>
    <scope>NUCLEOTIDE SEQUENCE [LARGE SCALE GENOMIC DNA]</scope>
    <source>
        <strain evidence="6 7">H8</strain>
    </source>
</reference>
<dbReference type="SUPFAM" id="SSF48498">
    <property type="entry name" value="Tetracyclin repressor-like, C-terminal domain"/>
    <property type="match status" value="1"/>
</dbReference>
<dbReference type="Gene3D" id="1.10.357.10">
    <property type="entry name" value="Tetracycline Repressor, domain 2"/>
    <property type="match status" value="1"/>
</dbReference>
<evidence type="ECO:0000256" key="4">
    <source>
        <dbReference type="PROSITE-ProRule" id="PRU00335"/>
    </source>
</evidence>
<dbReference type="InterPro" id="IPR001647">
    <property type="entry name" value="HTH_TetR"/>
</dbReference>
<comment type="caution">
    <text evidence="6">The sequence shown here is derived from an EMBL/GenBank/DDBJ whole genome shotgun (WGS) entry which is preliminary data.</text>
</comment>
<organism evidence="6 7">
    <name type="scientific">Chitinophaga defluvii</name>
    <dbReference type="NCBI Taxonomy" id="3163343"/>
    <lineage>
        <taxon>Bacteria</taxon>
        <taxon>Pseudomonadati</taxon>
        <taxon>Bacteroidota</taxon>
        <taxon>Chitinophagia</taxon>
        <taxon>Chitinophagales</taxon>
        <taxon>Chitinophagaceae</taxon>
        <taxon>Chitinophaga</taxon>
    </lineage>
</organism>
<evidence type="ECO:0000313" key="6">
    <source>
        <dbReference type="EMBL" id="MET6998198.1"/>
    </source>
</evidence>
<gene>
    <name evidence="6" type="ORF">ABR189_12500</name>
</gene>
<evidence type="ECO:0000256" key="1">
    <source>
        <dbReference type="ARBA" id="ARBA00023015"/>
    </source>
</evidence>
<keyword evidence="2 4" id="KW-0238">DNA-binding</keyword>
<name>A0ABV2T5C3_9BACT</name>
<dbReference type="EMBL" id="JBEXAC010000001">
    <property type="protein sequence ID" value="MET6998198.1"/>
    <property type="molecule type" value="Genomic_DNA"/>
</dbReference>
<dbReference type="RefSeq" id="WP_354660834.1">
    <property type="nucleotide sequence ID" value="NZ_JBEXAC010000001.1"/>
</dbReference>
<evidence type="ECO:0000256" key="2">
    <source>
        <dbReference type="ARBA" id="ARBA00023125"/>
    </source>
</evidence>
<dbReference type="InterPro" id="IPR036271">
    <property type="entry name" value="Tet_transcr_reg_TetR-rel_C_sf"/>
</dbReference>